<dbReference type="Pfam" id="PF02600">
    <property type="entry name" value="DsbB"/>
    <property type="match status" value="1"/>
</dbReference>
<protein>
    <submittedName>
        <fullName evidence="6">Dihydroneopterin aldolase</fullName>
    </submittedName>
</protein>
<dbReference type="OrthoDB" id="9156063at2"/>
<dbReference type="InterPro" id="IPR023380">
    <property type="entry name" value="DsbB-like_sf"/>
</dbReference>
<accession>A0A2N3PIC0</accession>
<gene>
    <name evidence="6" type="ORF">BCM31_03630</name>
</gene>
<dbReference type="Gene3D" id="1.20.1550.10">
    <property type="entry name" value="DsbB-like"/>
    <property type="match status" value="1"/>
</dbReference>
<evidence type="ECO:0000313" key="7">
    <source>
        <dbReference type="Proteomes" id="UP000233350"/>
    </source>
</evidence>
<evidence type="ECO:0000256" key="4">
    <source>
        <dbReference type="ARBA" id="ARBA00023136"/>
    </source>
</evidence>
<dbReference type="InterPro" id="IPR011044">
    <property type="entry name" value="Quino_amine_DH_bsu"/>
</dbReference>
<evidence type="ECO:0000256" key="5">
    <source>
        <dbReference type="SAM" id="Phobius"/>
    </source>
</evidence>
<dbReference type="GeneID" id="97289195"/>
<dbReference type="GO" id="GO:0015035">
    <property type="term" value="F:protein-disulfide reductase activity"/>
    <property type="evidence" value="ECO:0007669"/>
    <property type="project" value="InterPro"/>
</dbReference>
<feature type="transmembrane region" description="Helical" evidence="5">
    <location>
        <begin position="49"/>
        <end position="67"/>
    </location>
</feature>
<comment type="subcellular location">
    <subcellularLocation>
        <location evidence="1">Membrane</location>
        <topology evidence="1">Multi-pass membrane protein</topology>
    </subcellularLocation>
</comment>
<evidence type="ECO:0000256" key="1">
    <source>
        <dbReference type="ARBA" id="ARBA00004141"/>
    </source>
</evidence>
<sequence>MTENVKAKNFYTLMCLAGFLIILLPVGIANLVFGYMLGDSPCTLCWGQRQAMIYIGVIAFFIIRYGIKGKYVSALLIVTAFGLYQSLAHFGNHAMRDLDQGFGLAVFGIHTYFWAEVVFWAVVLLLGVIFAFAPKFGEFDTEMAGKKIRDWTKFSFIAVLITTFIIASNVFQAFVSTGIPPYAGQGDPVRFSLNPKYIIWSTDYWNSKLKGFSFLGARDVKAPDYAFAPAGQKLGIVFDNDSKNAPLNVDEALEVATSKDIEFSKPINTLNYIYGEYVVSSKFDVAFLDDAFKEKSSFQLDPYFSATIDPIIGIIPYMDNKYILMGSNKSFLRFQQNPNASEVKQYADFIKGADKFEGQGEGLGRGRLDTVRSKFFHTASIASDGKYFYLATTPNNKNAKTLVISKFSLKDRILSAEFIPNATLKEGKTLGDLYITSMVYHKGELYALSKNHNVIVVINPQSESITKTISYPQTITNARSLLISENGTFQILSYQDGKNILFTLK</sequence>
<dbReference type="SUPFAM" id="SSF50969">
    <property type="entry name" value="YVTN repeat-like/Quinoprotein amine dehydrogenase"/>
    <property type="match status" value="1"/>
</dbReference>
<feature type="transmembrane region" description="Helical" evidence="5">
    <location>
        <begin position="74"/>
        <end position="92"/>
    </location>
</feature>
<dbReference type="STRING" id="556267.HWAG_00481"/>
<dbReference type="InterPro" id="IPR003752">
    <property type="entry name" value="DiS_bond_form_DsbB/BdbC"/>
</dbReference>
<keyword evidence="3 5" id="KW-1133">Transmembrane helix</keyword>
<feature type="transmembrane region" description="Helical" evidence="5">
    <location>
        <begin position="112"/>
        <end position="133"/>
    </location>
</feature>
<organism evidence="6 7">
    <name type="scientific">Helicobacter winghamensis</name>
    <dbReference type="NCBI Taxonomy" id="157268"/>
    <lineage>
        <taxon>Bacteria</taxon>
        <taxon>Pseudomonadati</taxon>
        <taxon>Campylobacterota</taxon>
        <taxon>Epsilonproteobacteria</taxon>
        <taxon>Campylobacterales</taxon>
        <taxon>Helicobacteraceae</taxon>
        <taxon>Helicobacter</taxon>
    </lineage>
</organism>
<dbReference type="Proteomes" id="UP000233350">
    <property type="component" value="Unassembled WGS sequence"/>
</dbReference>
<dbReference type="GO" id="GO:0016020">
    <property type="term" value="C:membrane"/>
    <property type="evidence" value="ECO:0007669"/>
    <property type="project" value="UniProtKB-SubCell"/>
</dbReference>
<keyword evidence="4 5" id="KW-0472">Membrane</keyword>
<dbReference type="AlphaFoldDB" id="A0A2N3PIC0"/>
<evidence type="ECO:0000313" key="6">
    <source>
        <dbReference type="EMBL" id="PKT80568.1"/>
    </source>
</evidence>
<proteinExistence type="predicted"/>
<dbReference type="GO" id="GO:0006457">
    <property type="term" value="P:protein folding"/>
    <property type="evidence" value="ECO:0007669"/>
    <property type="project" value="InterPro"/>
</dbReference>
<dbReference type="SUPFAM" id="SSF158442">
    <property type="entry name" value="DsbB-like"/>
    <property type="match status" value="1"/>
</dbReference>
<dbReference type="RefSeq" id="WP_006802173.1">
    <property type="nucleotide sequence ID" value="NZ_CABKOI010000021.1"/>
</dbReference>
<comment type="caution">
    <text evidence="6">The sequence shown here is derived from an EMBL/GenBank/DDBJ whole genome shotgun (WGS) entry which is preliminary data.</text>
</comment>
<feature type="transmembrane region" description="Helical" evidence="5">
    <location>
        <begin position="12"/>
        <end position="37"/>
    </location>
</feature>
<evidence type="ECO:0000256" key="3">
    <source>
        <dbReference type="ARBA" id="ARBA00022989"/>
    </source>
</evidence>
<dbReference type="EMBL" id="MBPK01000042">
    <property type="protein sequence ID" value="PKT80568.1"/>
    <property type="molecule type" value="Genomic_DNA"/>
</dbReference>
<evidence type="ECO:0000256" key="2">
    <source>
        <dbReference type="ARBA" id="ARBA00022692"/>
    </source>
</evidence>
<feature type="transmembrane region" description="Helical" evidence="5">
    <location>
        <begin position="154"/>
        <end position="175"/>
    </location>
</feature>
<name>A0A2N3PIC0_9HELI</name>
<reference evidence="6 7" key="1">
    <citation type="submission" date="2016-07" db="EMBL/GenBank/DDBJ databases">
        <title>Detection of Helicobacter winghamensis from caecal content of red fox (Vulpes vulpes).</title>
        <authorList>
            <person name="Zanoni R.G."/>
            <person name="Florio D."/>
            <person name="Caffara M."/>
            <person name="Renzi M."/>
            <person name="Parisi A."/>
            <person name="Pasquali F."/>
            <person name="Manfreda G."/>
        </authorList>
    </citation>
    <scope>NUCLEOTIDE SEQUENCE [LARGE SCALE GENOMIC DNA]</scope>
    <source>
        <strain evidence="6 7">295_13</strain>
    </source>
</reference>
<keyword evidence="2 5" id="KW-0812">Transmembrane</keyword>
<keyword evidence="7" id="KW-1185">Reference proteome</keyword>